<dbReference type="NCBIfam" id="NF003685">
    <property type="entry name" value="PRK05305.2-5"/>
    <property type="match status" value="1"/>
</dbReference>
<evidence type="ECO:0000256" key="7">
    <source>
        <dbReference type="ARBA" id="ARBA00023209"/>
    </source>
</evidence>
<evidence type="ECO:0000256" key="6">
    <source>
        <dbReference type="ARBA" id="ARBA00023145"/>
    </source>
</evidence>
<keyword evidence="2 11" id="KW-0444">Lipid biosynthesis</keyword>
<keyword evidence="12" id="KW-1133">Transmembrane helix</keyword>
<dbReference type="GO" id="GO:0006646">
    <property type="term" value="P:phosphatidylethanolamine biosynthetic process"/>
    <property type="evidence" value="ECO:0007669"/>
    <property type="project" value="UniProtKB-UniRule"/>
</dbReference>
<keyword evidence="7 11" id="KW-0594">Phospholipid biosynthesis</keyword>
<gene>
    <name evidence="11" type="primary">psd</name>
    <name evidence="13" type="ORF">H7849_01075</name>
</gene>
<evidence type="ECO:0000256" key="11">
    <source>
        <dbReference type="HAMAP-Rule" id="MF_00664"/>
    </source>
</evidence>
<sequence>MVRDGYLYGLTLLAVAAVLYFLTQGWIWPLIPILLAGFFLWFFRDPNRAIPQGEGLIVSPADGKLTAIERVVTPSGESLRLSIFLSVFNVHVNRSPVSGTLRDVRYQKGEFLNALNPESAEKNEQNLVVVDSEDGHEVSFKQIAGLLARRIVFNPKAGDRVERGERIGMIKFGSRVDVVMPGYAELRVKKGDIVKGGSTVLAHIPDLVAEPMLAELEVETLV</sequence>
<dbReference type="RefSeq" id="WP_186747069.1">
    <property type="nucleotide sequence ID" value="NZ_CP060394.1"/>
</dbReference>
<dbReference type="KEGG" id="adin:H7849_01075"/>
<evidence type="ECO:0000256" key="10">
    <source>
        <dbReference type="ARBA" id="ARBA00023317"/>
    </source>
</evidence>
<comment type="PTM">
    <text evidence="11">Is synthesized initially as an inactive proenzyme. Formation of the active enzyme involves a self-maturation process in which the active site pyruvoyl group is generated from an internal serine residue via an autocatalytic post-translational modification. Two non-identical subunits are generated from the proenzyme in this reaction, and the pyruvate is formed at the N-terminus of the alpha chain, which is derived from the carboxyl end of the proenzyme. The post-translation cleavage follows an unusual pathway, termed non-hydrolytic serinolysis, in which the side chain hydroxyl group of the serine supplies its oxygen atom to form the C-terminus of the beta chain, while the remainder of the serine residue undergoes an oxidative deamination to produce ammonia and the pyruvoyl prosthetic group on the alpha chain.</text>
</comment>
<evidence type="ECO:0000313" key="14">
    <source>
        <dbReference type="Proteomes" id="UP000515312"/>
    </source>
</evidence>
<feature type="transmembrane region" description="Helical" evidence="12">
    <location>
        <begin position="5"/>
        <end position="21"/>
    </location>
</feature>
<dbReference type="EC" id="4.1.1.65" evidence="11"/>
<dbReference type="GO" id="GO:0005886">
    <property type="term" value="C:plasma membrane"/>
    <property type="evidence" value="ECO:0007669"/>
    <property type="project" value="UniProtKB-SubCell"/>
</dbReference>
<keyword evidence="14" id="KW-1185">Reference proteome</keyword>
<comment type="catalytic activity">
    <reaction evidence="11">
        <text>a 1,2-diacyl-sn-glycero-3-phospho-L-serine + H(+) = a 1,2-diacyl-sn-glycero-3-phosphoethanolamine + CO2</text>
        <dbReference type="Rhea" id="RHEA:20828"/>
        <dbReference type="ChEBI" id="CHEBI:15378"/>
        <dbReference type="ChEBI" id="CHEBI:16526"/>
        <dbReference type="ChEBI" id="CHEBI:57262"/>
        <dbReference type="ChEBI" id="CHEBI:64612"/>
        <dbReference type="EC" id="4.1.1.65"/>
    </reaction>
</comment>
<keyword evidence="12" id="KW-0812">Transmembrane</keyword>
<dbReference type="PANTHER" id="PTHR35809">
    <property type="entry name" value="ARCHAETIDYLSERINE DECARBOXYLASE PROENZYME-RELATED"/>
    <property type="match status" value="1"/>
</dbReference>
<dbReference type="Pfam" id="PF02666">
    <property type="entry name" value="PS_Dcarbxylase"/>
    <property type="match status" value="1"/>
</dbReference>
<organism evidence="13 14">
    <name type="scientific">Alloacidobacterium dinghuense</name>
    <dbReference type="NCBI Taxonomy" id="2763107"/>
    <lineage>
        <taxon>Bacteria</taxon>
        <taxon>Pseudomonadati</taxon>
        <taxon>Acidobacteriota</taxon>
        <taxon>Terriglobia</taxon>
        <taxon>Terriglobales</taxon>
        <taxon>Acidobacteriaceae</taxon>
        <taxon>Alloacidobacterium</taxon>
    </lineage>
</organism>
<dbReference type="UniPathway" id="UPA00558">
    <property type="reaction ID" value="UER00616"/>
</dbReference>
<reference evidence="13 14" key="1">
    <citation type="submission" date="2020-08" db="EMBL/GenBank/DDBJ databases">
        <title>Edaphobacter telluris sp. nov. and Acidobacterium dinghuensis sp. nov., two acidobacteria isolated from forest soil.</title>
        <authorList>
            <person name="Fu J."/>
            <person name="Qiu L."/>
        </authorList>
    </citation>
    <scope>NUCLEOTIDE SEQUENCE [LARGE SCALE GENOMIC DNA]</scope>
    <source>
        <strain evidence="13">4Y35</strain>
    </source>
</reference>
<keyword evidence="4 11" id="KW-0443">Lipid metabolism</keyword>
<evidence type="ECO:0000256" key="1">
    <source>
        <dbReference type="ARBA" id="ARBA00022475"/>
    </source>
</evidence>
<keyword evidence="5 11" id="KW-0472">Membrane</keyword>
<keyword evidence="3 11" id="KW-0210">Decarboxylase</keyword>
<accession>A0A7G8BQ97</accession>
<evidence type="ECO:0000256" key="5">
    <source>
        <dbReference type="ARBA" id="ARBA00023136"/>
    </source>
</evidence>
<comment type="subunit">
    <text evidence="11">Heterodimer of a large membrane-associated beta subunit and a small pyruvoyl-containing alpha subunit.</text>
</comment>
<feature type="active site" description="Schiff-base intermediate with substrate; via pyruvic acid" evidence="11">
    <location>
        <position position="174"/>
    </location>
</feature>
<comment type="subcellular location">
    <subcellularLocation>
        <location evidence="11">Cell membrane</location>
        <topology evidence="11">Peripheral membrane protein</topology>
    </subcellularLocation>
</comment>
<dbReference type="InterPro" id="IPR033175">
    <property type="entry name" value="PSD-A"/>
</dbReference>
<dbReference type="EMBL" id="CP060394">
    <property type="protein sequence ID" value="QNI34717.1"/>
    <property type="molecule type" value="Genomic_DNA"/>
</dbReference>
<dbReference type="InterPro" id="IPR003817">
    <property type="entry name" value="PS_Dcarbxylase"/>
</dbReference>
<feature type="transmembrane region" description="Helical" evidence="12">
    <location>
        <begin position="27"/>
        <end position="43"/>
    </location>
</feature>
<keyword evidence="10 11" id="KW-0670">Pyruvate</keyword>
<evidence type="ECO:0000256" key="2">
    <source>
        <dbReference type="ARBA" id="ARBA00022516"/>
    </source>
</evidence>
<keyword evidence="9 11" id="KW-1208">Phospholipid metabolism</keyword>
<comment type="similarity">
    <text evidence="11">Belongs to the phosphatidylserine decarboxylase family. PSD-A subfamily.</text>
</comment>
<dbReference type="AlphaFoldDB" id="A0A7G8BQ97"/>
<evidence type="ECO:0000256" key="3">
    <source>
        <dbReference type="ARBA" id="ARBA00022793"/>
    </source>
</evidence>
<name>A0A7G8BQ97_9BACT</name>
<feature type="site" description="Cleavage (non-hydrolytic); by autocatalysis" evidence="11">
    <location>
        <begin position="173"/>
        <end position="174"/>
    </location>
</feature>
<dbReference type="HAMAP" id="MF_00664">
    <property type="entry name" value="PS_decarb_PSD_A"/>
    <property type="match status" value="1"/>
</dbReference>
<proteinExistence type="inferred from homology"/>
<keyword evidence="8 11" id="KW-0456">Lyase</keyword>
<feature type="chain" id="PRO_5029062001" description="Phosphatidylserine decarboxylase alpha chain" evidence="11">
    <location>
        <begin position="174"/>
        <end position="222"/>
    </location>
</feature>
<evidence type="ECO:0000256" key="8">
    <source>
        <dbReference type="ARBA" id="ARBA00023239"/>
    </source>
</evidence>
<comment type="pathway">
    <text evidence="11">Phospholipid metabolism; phosphatidylethanolamine biosynthesis; phosphatidylethanolamine from CDP-diacylglycerol: step 2/2.</text>
</comment>
<evidence type="ECO:0000256" key="12">
    <source>
        <dbReference type="SAM" id="Phobius"/>
    </source>
</evidence>
<keyword evidence="1 11" id="KW-1003">Cell membrane</keyword>
<evidence type="ECO:0000313" key="13">
    <source>
        <dbReference type="EMBL" id="QNI34717.1"/>
    </source>
</evidence>
<comment type="function">
    <text evidence="11">Catalyzes the formation of phosphatidylethanolamine (PtdEtn) from phosphatidylserine (PtdSer).</text>
</comment>
<protein>
    <recommendedName>
        <fullName evidence="11">Phosphatidylserine decarboxylase proenzyme</fullName>
        <ecNumber evidence="11">4.1.1.65</ecNumber>
    </recommendedName>
    <component>
        <recommendedName>
            <fullName evidence="11">Phosphatidylserine decarboxylase alpha chain</fullName>
        </recommendedName>
    </component>
    <component>
        <recommendedName>
            <fullName evidence="11">Phosphatidylserine decarboxylase beta chain</fullName>
        </recommendedName>
    </component>
</protein>
<feature type="modified residue" description="Pyruvic acid (Ser); by autocatalysis" evidence="11">
    <location>
        <position position="174"/>
    </location>
</feature>
<comment type="cofactor">
    <cofactor evidence="11">
        <name>pyruvate</name>
        <dbReference type="ChEBI" id="CHEBI:15361"/>
    </cofactor>
    <text evidence="11">Binds 1 pyruvoyl group covalently per subunit.</text>
</comment>
<feature type="chain" id="PRO_5029062002" description="Phosphatidylserine decarboxylase beta chain" evidence="11">
    <location>
        <begin position="1"/>
        <end position="173"/>
    </location>
</feature>
<evidence type="ECO:0000256" key="9">
    <source>
        <dbReference type="ARBA" id="ARBA00023264"/>
    </source>
</evidence>
<dbReference type="GO" id="GO:0004609">
    <property type="term" value="F:phosphatidylserine decarboxylase activity"/>
    <property type="evidence" value="ECO:0007669"/>
    <property type="project" value="UniProtKB-UniRule"/>
</dbReference>
<evidence type="ECO:0000256" key="4">
    <source>
        <dbReference type="ARBA" id="ARBA00023098"/>
    </source>
</evidence>
<dbReference type="Proteomes" id="UP000515312">
    <property type="component" value="Chromosome"/>
</dbReference>
<keyword evidence="6 11" id="KW-0865">Zymogen</keyword>
<dbReference type="PANTHER" id="PTHR35809:SF1">
    <property type="entry name" value="ARCHAETIDYLSERINE DECARBOXYLASE PROENZYME-RELATED"/>
    <property type="match status" value="1"/>
</dbReference>
<dbReference type="NCBIfam" id="NF003678">
    <property type="entry name" value="PRK05305.1-2"/>
    <property type="match status" value="1"/>
</dbReference>